<keyword evidence="4" id="KW-1185">Reference proteome</keyword>
<dbReference type="PANTHER" id="PTHR12111">
    <property type="entry name" value="SPLICING FACTOR YJU2"/>
    <property type="match status" value="1"/>
</dbReference>
<dbReference type="InterPro" id="IPR007590">
    <property type="entry name" value="Saf4/Yju2"/>
</dbReference>
<feature type="region of interest" description="Disordered" evidence="2">
    <location>
        <begin position="389"/>
        <end position="438"/>
    </location>
</feature>
<comment type="similarity">
    <text evidence="1">Belongs to the CWC16 family.</text>
</comment>
<evidence type="ECO:0000313" key="4">
    <source>
        <dbReference type="Proteomes" id="UP001324427"/>
    </source>
</evidence>
<organism evidence="3 4">
    <name type="scientific">Oleoguttula mirabilis</name>
    <dbReference type="NCBI Taxonomy" id="1507867"/>
    <lineage>
        <taxon>Eukaryota</taxon>
        <taxon>Fungi</taxon>
        <taxon>Dikarya</taxon>
        <taxon>Ascomycota</taxon>
        <taxon>Pezizomycotina</taxon>
        <taxon>Dothideomycetes</taxon>
        <taxon>Dothideomycetidae</taxon>
        <taxon>Mycosphaerellales</taxon>
        <taxon>Teratosphaeriaceae</taxon>
        <taxon>Oleoguttula</taxon>
    </lineage>
</organism>
<sequence>MASTDPQATTTTSSKSHFIYNPYMPPSLAEQHVMAAGYPFVSTTVLDKNCRLNEHRHHSKNTHLILAGSITIVKSLDDEGRFRTAAKGPGTWVTLPGDVDYIGVPGEEGCTFVEGHTVLSPTTANRFYWRGGTIRVPEGHREVARMQGYNMGKWISPDLEGTTTGNKVHHKRAPGTLRKDGTQTVRFEMPFAVWCNHCKPHAIIGQGVRFNAEKKKVGYYYSTPIWCFRIKHVTCGGLLEIRTDPKNTAYVVTEGGKARDYGEPEDKVREGENGVPILTAAERERRRDDAFAQLEGRVEEKAAVKSNTKRIDELYRARERDWDDPWSVNKRLRTSFRHERKVLKREEDATEALKERLGTAIDLLPETDEDARRAKLVSYGDAEVEVNSADGKALFERKAPQRPTSSSSKPTKESRKDALRRRLITNTRAALNPFGGQT</sequence>
<dbReference type="GO" id="GO:0071014">
    <property type="term" value="C:post-mRNA release spliceosomal complex"/>
    <property type="evidence" value="ECO:0007669"/>
    <property type="project" value="TreeGrafter"/>
</dbReference>
<dbReference type="PANTHER" id="PTHR12111:SF2">
    <property type="entry name" value="SPLICING FACTOR YJU2B-RELATED"/>
    <property type="match status" value="1"/>
</dbReference>
<feature type="compositionally biased region" description="Polar residues" evidence="2">
    <location>
        <begin position="424"/>
        <end position="438"/>
    </location>
</feature>
<protein>
    <recommendedName>
        <fullName evidence="5">DUF572-domain-containing protein</fullName>
    </recommendedName>
</protein>
<name>A0AAV9J5A6_9PEZI</name>
<dbReference type="GO" id="GO:0000398">
    <property type="term" value="P:mRNA splicing, via spliceosome"/>
    <property type="evidence" value="ECO:0007669"/>
    <property type="project" value="InterPro"/>
</dbReference>
<proteinExistence type="inferred from homology"/>
<evidence type="ECO:0008006" key="5">
    <source>
        <dbReference type="Google" id="ProtNLM"/>
    </source>
</evidence>
<dbReference type="GO" id="GO:0005684">
    <property type="term" value="C:U2-type spliceosomal complex"/>
    <property type="evidence" value="ECO:0007669"/>
    <property type="project" value="TreeGrafter"/>
</dbReference>
<evidence type="ECO:0000313" key="3">
    <source>
        <dbReference type="EMBL" id="KAK4539916.1"/>
    </source>
</evidence>
<comment type="caution">
    <text evidence="3">The sequence shown here is derived from an EMBL/GenBank/DDBJ whole genome shotgun (WGS) entry which is preliminary data.</text>
</comment>
<dbReference type="Proteomes" id="UP001324427">
    <property type="component" value="Unassembled WGS sequence"/>
</dbReference>
<gene>
    <name evidence="3" type="ORF">LTR36_009958</name>
</gene>
<reference evidence="3 4" key="1">
    <citation type="submission" date="2021-11" db="EMBL/GenBank/DDBJ databases">
        <title>Black yeast isolated from Biological Soil Crust.</title>
        <authorList>
            <person name="Kurbessoian T."/>
        </authorList>
    </citation>
    <scope>NUCLEOTIDE SEQUENCE [LARGE SCALE GENOMIC DNA]</scope>
    <source>
        <strain evidence="3 4">CCFEE 5522</strain>
    </source>
</reference>
<dbReference type="EMBL" id="JAVFHQ010000079">
    <property type="protein sequence ID" value="KAK4539916.1"/>
    <property type="molecule type" value="Genomic_DNA"/>
</dbReference>
<dbReference type="AlphaFoldDB" id="A0AAV9J5A6"/>
<dbReference type="Pfam" id="PF04502">
    <property type="entry name" value="Saf4_Yju2"/>
    <property type="match status" value="1"/>
</dbReference>
<accession>A0AAV9J5A6</accession>
<evidence type="ECO:0000256" key="1">
    <source>
        <dbReference type="ARBA" id="ARBA00005595"/>
    </source>
</evidence>
<evidence type="ECO:0000256" key="2">
    <source>
        <dbReference type="SAM" id="MobiDB-lite"/>
    </source>
</evidence>